<comment type="similarity">
    <text evidence="7">Belongs to the ATPase delta chain family.</text>
</comment>
<evidence type="ECO:0000256" key="6">
    <source>
        <dbReference type="ARBA" id="ARBA00023310"/>
    </source>
</evidence>
<dbReference type="InterPro" id="IPR000711">
    <property type="entry name" value="ATPase_OSCP/dsu"/>
</dbReference>
<comment type="subcellular location">
    <subcellularLocation>
        <location evidence="7">Cell membrane</location>
        <topology evidence="7">Peripheral membrane protein</topology>
    </subcellularLocation>
    <subcellularLocation>
        <location evidence="1">Membrane</location>
    </subcellularLocation>
</comment>
<evidence type="ECO:0000313" key="8">
    <source>
        <dbReference type="EMBL" id="SDQ94329.1"/>
    </source>
</evidence>
<dbReference type="Pfam" id="PF00213">
    <property type="entry name" value="OSCP"/>
    <property type="match status" value="1"/>
</dbReference>
<dbReference type="AlphaFoldDB" id="A0A1H1F0M1"/>
<name>A0A1H1F0M1_9ACTN</name>
<evidence type="ECO:0000313" key="9">
    <source>
        <dbReference type="Proteomes" id="UP000217103"/>
    </source>
</evidence>
<dbReference type="GO" id="GO:0005886">
    <property type="term" value="C:plasma membrane"/>
    <property type="evidence" value="ECO:0007669"/>
    <property type="project" value="UniProtKB-SubCell"/>
</dbReference>
<dbReference type="Gene3D" id="1.10.520.20">
    <property type="entry name" value="N-terminal domain of the delta subunit of the F1F0-ATP synthase"/>
    <property type="match status" value="1"/>
</dbReference>
<evidence type="ECO:0000256" key="5">
    <source>
        <dbReference type="ARBA" id="ARBA00023136"/>
    </source>
</evidence>
<keyword evidence="4 7" id="KW-0406">Ion transport</keyword>
<dbReference type="Proteomes" id="UP000217103">
    <property type="component" value="Unassembled WGS sequence"/>
</dbReference>
<dbReference type="OrthoDB" id="5242917at2"/>
<evidence type="ECO:0000256" key="7">
    <source>
        <dbReference type="HAMAP-Rule" id="MF_01416"/>
    </source>
</evidence>
<protein>
    <recommendedName>
        <fullName evidence="7">ATP synthase subunit delta</fullName>
    </recommendedName>
    <alternativeName>
        <fullName evidence="7">ATP synthase F(1) sector subunit delta</fullName>
    </alternativeName>
    <alternativeName>
        <fullName evidence="7">F-type ATPase subunit delta</fullName>
        <shortName evidence="7">F-ATPase subunit delta</shortName>
    </alternativeName>
</protein>
<organism evidence="8 9">
    <name type="scientific">Thermostaphylospora chromogena</name>
    <dbReference type="NCBI Taxonomy" id="35622"/>
    <lineage>
        <taxon>Bacteria</taxon>
        <taxon>Bacillati</taxon>
        <taxon>Actinomycetota</taxon>
        <taxon>Actinomycetes</taxon>
        <taxon>Streptosporangiales</taxon>
        <taxon>Thermomonosporaceae</taxon>
        <taxon>Thermostaphylospora</taxon>
    </lineage>
</organism>
<gene>
    <name evidence="7" type="primary">atpH</name>
    <name evidence="8" type="ORF">SAMN04489764_2715</name>
</gene>
<keyword evidence="6 7" id="KW-0066">ATP synthesis</keyword>
<keyword evidence="3 7" id="KW-0375">Hydrogen ion transport</keyword>
<dbReference type="NCBIfam" id="TIGR01145">
    <property type="entry name" value="ATP_synt_delta"/>
    <property type="match status" value="1"/>
</dbReference>
<dbReference type="RefSeq" id="WP_093259360.1">
    <property type="nucleotide sequence ID" value="NZ_FNKK01000002.1"/>
</dbReference>
<dbReference type="GO" id="GO:0046933">
    <property type="term" value="F:proton-transporting ATP synthase activity, rotational mechanism"/>
    <property type="evidence" value="ECO:0007669"/>
    <property type="project" value="UniProtKB-UniRule"/>
</dbReference>
<keyword evidence="9" id="KW-1185">Reference proteome</keyword>
<evidence type="ECO:0000256" key="3">
    <source>
        <dbReference type="ARBA" id="ARBA00022781"/>
    </source>
</evidence>
<proteinExistence type="inferred from homology"/>
<keyword evidence="7" id="KW-1003">Cell membrane</keyword>
<dbReference type="STRING" id="35622.SAMN04489764_2715"/>
<dbReference type="EMBL" id="FNKK01000002">
    <property type="protein sequence ID" value="SDQ94329.1"/>
    <property type="molecule type" value="Genomic_DNA"/>
</dbReference>
<keyword evidence="2 7" id="KW-0813">Transport</keyword>
<evidence type="ECO:0000256" key="4">
    <source>
        <dbReference type="ARBA" id="ARBA00023065"/>
    </source>
</evidence>
<accession>A0A1H1F0M1</accession>
<evidence type="ECO:0000256" key="1">
    <source>
        <dbReference type="ARBA" id="ARBA00004370"/>
    </source>
</evidence>
<comment type="function">
    <text evidence="7">This protein is part of the stalk that links CF(0) to CF(1). It either transmits conformational changes from CF(0) to CF(1) or is implicated in proton conduction.</text>
</comment>
<reference evidence="8 9" key="1">
    <citation type="submission" date="2016-10" db="EMBL/GenBank/DDBJ databases">
        <authorList>
            <person name="de Groot N.N."/>
        </authorList>
    </citation>
    <scope>NUCLEOTIDE SEQUENCE [LARGE SCALE GENOMIC DNA]</scope>
    <source>
        <strain evidence="8 9">DSM 43794</strain>
    </source>
</reference>
<dbReference type="PANTHER" id="PTHR11910">
    <property type="entry name" value="ATP SYNTHASE DELTA CHAIN"/>
    <property type="match status" value="1"/>
</dbReference>
<comment type="function">
    <text evidence="7">F(1)F(0) ATP synthase produces ATP from ADP in the presence of a proton or sodium gradient. F-type ATPases consist of two structural domains, F(1) containing the extramembraneous catalytic core and F(0) containing the membrane proton channel, linked together by a central stalk and a peripheral stalk. During catalysis, ATP synthesis in the catalytic domain of F(1) is coupled via a rotary mechanism of the central stalk subunits to proton translocation.</text>
</comment>
<evidence type="ECO:0000256" key="2">
    <source>
        <dbReference type="ARBA" id="ARBA00022448"/>
    </source>
</evidence>
<dbReference type="HAMAP" id="MF_01416">
    <property type="entry name" value="ATP_synth_delta_bact"/>
    <property type="match status" value="1"/>
</dbReference>
<dbReference type="NCBIfam" id="NF009967">
    <property type="entry name" value="PRK13430.1"/>
    <property type="match status" value="1"/>
</dbReference>
<dbReference type="InterPro" id="IPR026015">
    <property type="entry name" value="ATP_synth_OSCP/delta_N_sf"/>
</dbReference>
<dbReference type="SUPFAM" id="SSF47928">
    <property type="entry name" value="N-terminal domain of the delta subunit of the F1F0-ATP synthase"/>
    <property type="match status" value="1"/>
</dbReference>
<sequence length="269" mass="29587">MRGLSRDSLAVVEERFEAVAETADLPRLAEELDAIADLLDREHGLRRALTDPARPGEQKAQAARILLEGRVGDAALQVTLTAVQARWTRAGDLADALERFSVIAAAAAAEADGRLRDLEDELFRFGRIVESSPDLRRFLTDTGVPAERKEQLLDTLLSGKASPVGLLLIKQVVTRPRGRSLERGLEEYGNLIAARQRRLVAVVRSAVAFTEEQKQRLAALLRSSYGRDVHLNVEVDPRVLGGFSVQVGDELIDTTIAGRIEEVRRRLVG</sequence>
<keyword evidence="7" id="KW-0139">CF(1)</keyword>
<keyword evidence="5 7" id="KW-0472">Membrane</keyword>
<dbReference type="GO" id="GO:0045259">
    <property type="term" value="C:proton-transporting ATP synthase complex"/>
    <property type="evidence" value="ECO:0007669"/>
    <property type="project" value="UniProtKB-KW"/>
</dbReference>